<accession>A0A5C1QBQ2</accession>
<dbReference type="EMBL" id="CP035807">
    <property type="protein sequence ID" value="QEN04500.1"/>
    <property type="molecule type" value="Genomic_DNA"/>
</dbReference>
<dbReference type="Proteomes" id="UP000323824">
    <property type="component" value="Chromosome"/>
</dbReference>
<sequence length="131" mass="15474">MFPYILVFSILFLIIILLFYTKGSYKEIKQVATEQLPTGKPCPICQWPLQKNERVHSIIYRSKGDTIMHIYGCPYCYKEHPKTKYKEKSQRICPSCKKELQSKEFVIARLFEKPGKNHVHVLGCYRCRGKR</sequence>
<dbReference type="AlphaFoldDB" id="A0A5C1QBQ2"/>
<dbReference type="OrthoDB" id="361897at2"/>
<reference evidence="2 3" key="1">
    <citation type="submission" date="2019-02" db="EMBL/GenBank/DDBJ databases">
        <authorList>
            <person name="Fomenkov A."/>
            <person name="Dubinina G."/>
            <person name="Grabovich M."/>
            <person name="Vincze T."/>
            <person name="Roberts R.J."/>
        </authorList>
    </citation>
    <scope>NUCLEOTIDE SEQUENCE [LARGE SCALE GENOMIC DNA]</scope>
    <source>
        <strain evidence="2 3">P</strain>
    </source>
</reference>
<evidence type="ECO:0000313" key="3">
    <source>
        <dbReference type="Proteomes" id="UP000323824"/>
    </source>
</evidence>
<keyword evidence="1" id="KW-0472">Membrane</keyword>
<evidence type="ECO:0000313" key="2">
    <source>
        <dbReference type="EMBL" id="QEN04500.1"/>
    </source>
</evidence>
<organism evidence="2 3">
    <name type="scientific">Thiospirochaeta perfilievii</name>
    <dbReference type="NCBI Taxonomy" id="252967"/>
    <lineage>
        <taxon>Bacteria</taxon>
        <taxon>Pseudomonadati</taxon>
        <taxon>Spirochaetota</taxon>
        <taxon>Spirochaetia</taxon>
        <taxon>Spirochaetales</taxon>
        <taxon>Spirochaetaceae</taxon>
        <taxon>Thiospirochaeta</taxon>
    </lineage>
</organism>
<feature type="transmembrane region" description="Helical" evidence="1">
    <location>
        <begin position="6"/>
        <end position="21"/>
    </location>
</feature>
<keyword evidence="1" id="KW-1133">Transmembrane helix</keyword>
<keyword evidence="1" id="KW-0812">Transmembrane</keyword>
<dbReference type="KEGG" id="sper:EW093_07230"/>
<protein>
    <submittedName>
        <fullName evidence="2">Uncharacterized protein</fullName>
    </submittedName>
</protein>
<dbReference type="RefSeq" id="WP_149567747.1">
    <property type="nucleotide sequence ID" value="NZ_CP035807.1"/>
</dbReference>
<keyword evidence="3" id="KW-1185">Reference proteome</keyword>
<reference evidence="2 3" key="2">
    <citation type="submission" date="2019-09" db="EMBL/GenBank/DDBJ databases">
        <title>Complete Genome Sequence and Methylome Analysis of free living Spirochaetas.</title>
        <authorList>
            <person name="Leshcheva N."/>
            <person name="Mikheeva N."/>
        </authorList>
    </citation>
    <scope>NUCLEOTIDE SEQUENCE [LARGE SCALE GENOMIC DNA]</scope>
    <source>
        <strain evidence="2 3">P</strain>
    </source>
</reference>
<proteinExistence type="predicted"/>
<name>A0A5C1QBQ2_9SPIO</name>
<evidence type="ECO:0000256" key="1">
    <source>
        <dbReference type="SAM" id="Phobius"/>
    </source>
</evidence>
<gene>
    <name evidence="2" type="ORF">EW093_07230</name>
</gene>